<evidence type="ECO:0000256" key="1">
    <source>
        <dbReference type="SAM" id="MobiDB-lite"/>
    </source>
</evidence>
<name>A0ABQ9ZX30_9CRUS</name>
<gene>
    <name evidence="2" type="ORF">OUZ56_032149</name>
</gene>
<feature type="region of interest" description="Disordered" evidence="1">
    <location>
        <begin position="1"/>
        <end position="20"/>
    </location>
</feature>
<evidence type="ECO:0000313" key="3">
    <source>
        <dbReference type="Proteomes" id="UP001234178"/>
    </source>
</evidence>
<comment type="caution">
    <text evidence="2">The sequence shown here is derived from an EMBL/GenBank/DDBJ whole genome shotgun (WGS) entry which is preliminary data.</text>
</comment>
<accession>A0ABQ9ZX30</accession>
<sequence>MEGCLEDRKDEERSQQEKIIEQKVVRGRAVGRAMKTRATARAEEKKINPTRPTEEYFVRTGRGLNRRVRGPTRAVAPSSSHIEKLVIHYACGLKKDLKILPPNALREFRCMKSRISGRKGRSCSEDIIVVSMLEEEDN</sequence>
<reference evidence="2 3" key="1">
    <citation type="journal article" date="2023" name="Nucleic Acids Res.">
        <title>The hologenome of Daphnia magna reveals possible DNA methylation and microbiome-mediated evolution of the host genome.</title>
        <authorList>
            <person name="Chaturvedi A."/>
            <person name="Li X."/>
            <person name="Dhandapani V."/>
            <person name="Marshall H."/>
            <person name="Kissane S."/>
            <person name="Cuenca-Cambronero M."/>
            <person name="Asole G."/>
            <person name="Calvet F."/>
            <person name="Ruiz-Romero M."/>
            <person name="Marangio P."/>
            <person name="Guigo R."/>
            <person name="Rago D."/>
            <person name="Mirbahai L."/>
            <person name="Eastwood N."/>
            <person name="Colbourne J.K."/>
            <person name="Zhou J."/>
            <person name="Mallon E."/>
            <person name="Orsini L."/>
        </authorList>
    </citation>
    <scope>NUCLEOTIDE SEQUENCE [LARGE SCALE GENOMIC DNA]</scope>
    <source>
        <strain evidence="2">LRV0_1</strain>
    </source>
</reference>
<dbReference type="Proteomes" id="UP001234178">
    <property type="component" value="Unassembled WGS sequence"/>
</dbReference>
<proteinExistence type="predicted"/>
<dbReference type="EMBL" id="JAOYFB010000005">
    <property type="protein sequence ID" value="KAK4017200.1"/>
    <property type="molecule type" value="Genomic_DNA"/>
</dbReference>
<evidence type="ECO:0000313" key="2">
    <source>
        <dbReference type="EMBL" id="KAK4017200.1"/>
    </source>
</evidence>
<protein>
    <submittedName>
        <fullName evidence="2">Uncharacterized protein</fullName>
    </submittedName>
</protein>
<organism evidence="2 3">
    <name type="scientific">Daphnia magna</name>
    <dbReference type="NCBI Taxonomy" id="35525"/>
    <lineage>
        <taxon>Eukaryota</taxon>
        <taxon>Metazoa</taxon>
        <taxon>Ecdysozoa</taxon>
        <taxon>Arthropoda</taxon>
        <taxon>Crustacea</taxon>
        <taxon>Branchiopoda</taxon>
        <taxon>Diplostraca</taxon>
        <taxon>Cladocera</taxon>
        <taxon>Anomopoda</taxon>
        <taxon>Daphniidae</taxon>
        <taxon>Daphnia</taxon>
    </lineage>
</organism>
<keyword evidence="3" id="KW-1185">Reference proteome</keyword>